<evidence type="ECO:0000256" key="5">
    <source>
        <dbReference type="ARBA" id="ARBA00022989"/>
    </source>
</evidence>
<keyword evidence="4 7" id="KW-0812">Transmembrane</keyword>
<evidence type="ECO:0000256" key="7">
    <source>
        <dbReference type="SAM" id="Phobius"/>
    </source>
</evidence>
<comment type="subcellular location">
    <subcellularLocation>
        <location evidence="1">Cell membrane</location>
        <topology evidence="1">Multi-pass membrane protein</topology>
    </subcellularLocation>
</comment>
<evidence type="ECO:0000259" key="9">
    <source>
        <dbReference type="Pfam" id="PF21088"/>
    </source>
</evidence>
<keyword evidence="5 7" id="KW-1133">Transmembrane helix</keyword>
<dbReference type="InterPro" id="IPR049142">
    <property type="entry name" value="MS_channel_1st"/>
</dbReference>
<feature type="domain" description="Mechanosensitive ion channel MscS" evidence="8">
    <location>
        <begin position="95"/>
        <end position="152"/>
    </location>
</feature>
<organism evidence="10 11">
    <name type="scientific">candidate division WWE3 bacterium RIFCSPHIGHO2_02_FULL_38_14</name>
    <dbReference type="NCBI Taxonomy" id="1802620"/>
    <lineage>
        <taxon>Bacteria</taxon>
        <taxon>Katanobacteria</taxon>
    </lineage>
</organism>
<evidence type="ECO:0000256" key="4">
    <source>
        <dbReference type="ARBA" id="ARBA00022692"/>
    </source>
</evidence>
<comment type="caution">
    <text evidence="10">The sequence shown here is derived from an EMBL/GenBank/DDBJ whole genome shotgun (WGS) entry which is preliminary data.</text>
</comment>
<evidence type="ECO:0000259" key="8">
    <source>
        <dbReference type="Pfam" id="PF00924"/>
    </source>
</evidence>
<evidence type="ECO:0000256" key="6">
    <source>
        <dbReference type="ARBA" id="ARBA00023136"/>
    </source>
</evidence>
<dbReference type="InterPro" id="IPR010920">
    <property type="entry name" value="LSM_dom_sf"/>
</dbReference>
<dbReference type="AlphaFoldDB" id="A0A1F4V874"/>
<evidence type="ECO:0000256" key="3">
    <source>
        <dbReference type="ARBA" id="ARBA00022475"/>
    </source>
</evidence>
<feature type="transmembrane region" description="Helical" evidence="7">
    <location>
        <begin position="73"/>
        <end position="96"/>
    </location>
</feature>
<accession>A0A1F4V874</accession>
<feature type="domain" description="Mechanosensitive ion channel transmembrane helices 2/3" evidence="9">
    <location>
        <begin position="54"/>
        <end position="93"/>
    </location>
</feature>
<dbReference type="EMBL" id="MEVD01000015">
    <property type="protein sequence ID" value="OGC53357.1"/>
    <property type="molecule type" value="Genomic_DNA"/>
</dbReference>
<dbReference type="PANTHER" id="PTHR30460:SF0">
    <property type="entry name" value="MODERATE CONDUCTANCE MECHANOSENSITIVE CHANNEL YBIO"/>
    <property type="match status" value="1"/>
</dbReference>
<name>A0A1F4V874_UNCKA</name>
<evidence type="ECO:0000313" key="10">
    <source>
        <dbReference type="EMBL" id="OGC53357.1"/>
    </source>
</evidence>
<evidence type="ECO:0000256" key="2">
    <source>
        <dbReference type="ARBA" id="ARBA00008017"/>
    </source>
</evidence>
<evidence type="ECO:0000313" key="11">
    <source>
        <dbReference type="Proteomes" id="UP000178127"/>
    </source>
</evidence>
<dbReference type="Pfam" id="PF21088">
    <property type="entry name" value="MS_channel_1st"/>
    <property type="match status" value="1"/>
</dbReference>
<dbReference type="Gene3D" id="1.10.287.1260">
    <property type="match status" value="1"/>
</dbReference>
<dbReference type="GO" id="GO:0005886">
    <property type="term" value="C:plasma membrane"/>
    <property type="evidence" value="ECO:0007669"/>
    <property type="project" value="UniProtKB-SubCell"/>
</dbReference>
<dbReference type="InterPro" id="IPR006685">
    <property type="entry name" value="MscS_channel_2nd"/>
</dbReference>
<dbReference type="STRING" id="1802620.A3D91_03025"/>
<dbReference type="InterPro" id="IPR023408">
    <property type="entry name" value="MscS_beta-dom_sf"/>
</dbReference>
<feature type="transmembrane region" description="Helical" evidence="7">
    <location>
        <begin position="46"/>
        <end position="67"/>
    </location>
</feature>
<dbReference type="Proteomes" id="UP000178127">
    <property type="component" value="Unassembled WGS sequence"/>
</dbReference>
<feature type="transmembrane region" description="Helical" evidence="7">
    <location>
        <begin position="6"/>
        <end position="26"/>
    </location>
</feature>
<dbReference type="SUPFAM" id="SSF50182">
    <property type="entry name" value="Sm-like ribonucleoproteins"/>
    <property type="match status" value="1"/>
</dbReference>
<dbReference type="Gene3D" id="2.30.30.60">
    <property type="match status" value="1"/>
</dbReference>
<protein>
    <recommendedName>
        <fullName evidence="12">Mechanosensitive ion channel protein MscS</fullName>
    </recommendedName>
</protein>
<dbReference type="GO" id="GO:0008381">
    <property type="term" value="F:mechanosensitive monoatomic ion channel activity"/>
    <property type="evidence" value="ECO:0007669"/>
    <property type="project" value="InterPro"/>
</dbReference>
<sequence length="158" mass="17245">MTHNVIYSLAIILVALVVKVISNIIINNALNKFDKRVSLKQRALTISTFIKNTINLSALVIIIIMLLDQWGINISPIITSIGIAGLAVGFGAQALVRDIVTGIFILIENQYNVGDKLKIAGLEGRVKEITLRSTILQDDFGTIHIIPNSSISIITKLK</sequence>
<dbReference type="InterPro" id="IPR011014">
    <property type="entry name" value="MscS_channel_TM-2"/>
</dbReference>
<keyword evidence="3" id="KW-1003">Cell membrane</keyword>
<comment type="similarity">
    <text evidence="2">Belongs to the MscS (TC 1.A.23) family.</text>
</comment>
<dbReference type="PANTHER" id="PTHR30460">
    <property type="entry name" value="MODERATE CONDUCTANCE MECHANOSENSITIVE CHANNEL YBIO"/>
    <property type="match status" value="1"/>
</dbReference>
<keyword evidence="6 7" id="KW-0472">Membrane</keyword>
<dbReference type="Pfam" id="PF00924">
    <property type="entry name" value="MS_channel_2nd"/>
    <property type="match status" value="1"/>
</dbReference>
<evidence type="ECO:0000256" key="1">
    <source>
        <dbReference type="ARBA" id="ARBA00004651"/>
    </source>
</evidence>
<proteinExistence type="inferred from homology"/>
<dbReference type="SUPFAM" id="SSF82861">
    <property type="entry name" value="Mechanosensitive channel protein MscS (YggB), transmembrane region"/>
    <property type="match status" value="1"/>
</dbReference>
<reference evidence="10 11" key="1">
    <citation type="journal article" date="2016" name="Nat. Commun.">
        <title>Thousands of microbial genomes shed light on interconnected biogeochemical processes in an aquifer system.</title>
        <authorList>
            <person name="Anantharaman K."/>
            <person name="Brown C.T."/>
            <person name="Hug L.A."/>
            <person name="Sharon I."/>
            <person name="Castelle C.J."/>
            <person name="Probst A.J."/>
            <person name="Thomas B.C."/>
            <person name="Singh A."/>
            <person name="Wilkins M.J."/>
            <person name="Karaoz U."/>
            <person name="Brodie E.L."/>
            <person name="Williams K.H."/>
            <person name="Hubbard S.S."/>
            <person name="Banfield J.F."/>
        </authorList>
    </citation>
    <scope>NUCLEOTIDE SEQUENCE [LARGE SCALE GENOMIC DNA]</scope>
</reference>
<evidence type="ECO:0008006" key="12">
    <source>
        <dbReference type="Google" id="ProtNLM"/>
    </source>
</evidence>
<gene>
    <name evidence="10" type="ORF">A3D91_03025</name>
</gene>
<dbReference type="InterPro" id="IPR045276">
    <property type="entry name" value="YbiO_bact"/>
</dbReference>